<organism evidence="2 3">
    <name type="scientific">Pleurodeles waltl</name>
    <name type="common">Iberian ribbed newt</name>
    <dbReference type="NCBI Taxonomy" id="8319"/>
    <lineage>
        <taxon>Eukaryota</taxon>
        <taxon>Metazoa</taxon>
        <taxon>Chordata</taxon>
        <taxon>Craniata</taxon>
        <taxon>Vertebrata</taxon>
        <taxon>Euteleostomi</taxon>
        <taxon>Amphibia</taxon>
        <taxon>Batrachia</taxon>
        <taxon>Caudata</taxon>
        <taxon>Salamandroidea</taxon>
        <taxon>Salamandridae</taxon>
        <taxon>Pleurodelinae</taxon>
        <taxon>Pleurodeles</taxon>
    </lineage>
</organism>
<feature type="region of interest" description="Disordered" evidence="1">
    <location>
        <begin position="48"/>
        <end position="71"/>
    </location>
</feature>
<comment type="caution">
    <text evidence="2">The sequence shown here is derived from an EMBL/GenBank/DDBJ whole genome shotgun (WGS) entry which is preliminary data.</text>
</comment>
<gene>
    <name evidence="2" type="ORF">NDU88_008282</name>
</gene>
<reference evidence="2" key="1">
    <citation type="journal article" date="2022" name="bioRxiv">
        <title>Sequencing and chromosome-scale assembly of the giantPleurodeles waltlgenome.</title>
        <authorList>
            <person name="Brown T."/>
            <person name="Elewa A."/>
            <person name="Iarovenko S."/>
            <person name="Subramanian E."/>
            <person name="Araus A.J."/>
            <person name="Petzold A."/>
            <person name="Susuki M."/>
            <person name="Suzuki K.-i.T."/>
            <person name="Hayashi T."/>
            <person name="Toyoda A."/>
            <person name="Oliveira C."/>
            <person name="Osipova E."/>
            <person name="Leigh N.D."/>
            <person name="Simon A."/>
            <person name="Yun M.H."/>
        </authorList>
    </citation>
    <scope>NUCLEOTIDE SEQUENCE</scope>
    <source>
        <strain evidence="2">20211129_DDA</strain>
        <tissue evidence="2">Liver</tissue>
    </source>
</reference>
<keyword evidence="3" id="KW-1185">Reference proteome</keyword>
<evidence type="ECO:0000313" key="2">
    <source>
        <dbReference type="EMBL" id="KAJ1141954.1"/>
    </source>
</evidence>
<dbReference type="Proteomes" id="UP001066276">
    <property type="component" value="Chromosome 6"/>
</dbReference>
<proteinExistence type="predicted"/>
<name>A0AAV7QQA4_PLEWA</name>
<dbReference type="EMBL" id="JANPWB010000010">
    <property type="protein sequence ID" value="KAJ1141954.1"/>
    <property type="molecule type" value="Genomic_DNA"/>
</dbReference>
<sequence length="71" mass="7806">MPPAAPPSKELGQRPHNVYAGRGTEGAWLRWQPQRSLKFRLGFKPIAFPRHRPHGVSGGGGAPRCPERLAL</sequence>
<evidence type="ECO:0000313" key="3">
    <source>
        <dbReference type="Proteomes" id="UP001066276"/>
    </source>
</evidence>
<protein>
    <submittedName>
        <fullName evidence="2">Uncharacterized protein</fullName>
    </submittedName>
</protein>
<accession>A0AAV7QQA4</accession>
<dbReference type="AlphaFoldDB" id="A0AAV7QQA4"/>
<evidence type="ECO:0000256" key="1">
    <source>
        <dbReference type="SAM" id="MobiDB-lite"/>
    </source>
</evidence>